<dbReference type="PANTHER" id="PTHR28630:SF31">
    <property type="entry name" value="PEROXIREDOXIN-LIKE 2A"/>
    <property type="match status" value="1"/>
</dbReference>
<proteinExistence type="inferred from homology"/>
<evidence type="ECO:0000256" key="2">
    <source>
        <dbReference type="ARBA" id="ARBA00022490"/>
    </source>
</evidence>
<dbReference type="Proteomes" id="UP000053201">
    <property type="component" value="Unassembled WGS sequence"/>
</dbReference>
<evidence type="ECO:0000256" key="3">
    <source>
        <dbReference type="ARBA" id="ARBA00023284"/>
    </source>
</evidence>
<feature type="transmembrane region" description="Helical" evidence="8">
    <location>
        <begin position="6"/>
        <end position="31"/>
    </location>
</feature>
<keyword evidence="8" id="KW-1133">Transmembrane helix</keyword>
<gene>
    <name evidence="9" type="ORF">SPPG_05893</name>
</gene>
<dbReference type="GeneID" id="27689237"/>
<dbReference type="InterPro" id="IPR032801">
    <property type="entry name" value="PXL2A/B/C"/>
</dbReference>
<evidence type="ECO:0000313" key="10">
    <source>
        <dbReference type="Proteomes" id="UP000053201"/>
    </source>
</evidence>
<dbReference type="EMBL" id="KQ257459">
    <property type="protein sequence ID" value="KNC98930.1"/>
    <property type="molecule type" value="Genomic_DNA"/>
</dbReference>
<sequence length="233" mass="25927">MAQKSSLAAAFEAAFLYTGFFVTRILTLLHLDVPIRALLLKIQPAPSKTDDIPDINKVILKTLDENDGGIQAEKLWENGPCLIVVIRRPGCLLCREEASNVAKYKEQIQSQGVSLAAVVHERFGAKDFGEKHWSGLPLYFDEKKDMYKILGRGKFNWMGLDGLVSLNAYKALFRARSAGFEGNIKGEGRILGGLFIMSKDGTHYEFAEKEWGDHAPIQDVLEVCKSLGAKRKP</sequence>
<evidence type="ECO:0000256" key="1">
    <source>
        <dbReference type="ARBA" id="ARBA00004496"/>
    </source>
</evidence>
<evidence type="ECO:0000313" key="9">
    <source>
        <dbReference type="EMBL" id="KNC98930.1"/>
    </source>
</evidence>
<evidence type="ECO:0000256" key="6">
    <source>
        <dbReference type="ARBA" id="ARBA00032058"/>
    </source>
</evidence>
<protein>
    <recommendedName>
        <fullName evidence="5">Peroxiredoxin-like 2A</fullName>
    </recommendedName>
    <alternativeName>
        <fullName evidence="7">Peroxiredoxin-like 2 activated in M-CSF stimulated monocytes</fullName>
    </alternativeName>
    <alternativeName>
        <fullName evidence="6">Redox-regulatory protein FAM213A</fullName>
    </alternativeName>
</protein>
<dbReference type="STRING" id="645134.A0A0L0HBG2"/>
<dbReference type="InParanoid" id="A0A0L0HBG2"/>
<accession>A0A0L0HBG2</accession>
<dbReference type="VEuPathDB" id="FungiDB:SPPG_05893"/>
<keyword evidence="10" id="KW-1185">Reference proteome</keyword>
<keyword evidence="8" id="KW-0472">Membrane</keyword>
<dbReference type="InterPro" id="IPR036249">
    <property type="entry name" value="Thioredoxin-like_sf"/>
</dbReference>
<keyword evidence="3" id="KW-0676">Redox-active center</keyword>
<comment type="subcellular location">
    <subcellularLocation>
        <location evidence="1">Cytoplasm</location>
    </subcellularLocation>
</comment>
<keyword evidence="2" id="KW-0963">Cytoplasm</keyword>
<dbReference type="OrthoDB" id="40334at2759"/>
<evidence type="ECO:0000256" key="4">
    <source>
        <dbReference type="ARBA" id="ARBA00023787"/>
    </source>
</evidence>
<organism evidence="9 10">
    <name type="scientific">Spizellomyces punctatus (strain DAOM BR117)</name>
    <dbReference type="NCBI Taxonomy" id="645134"/>
    <lineage>
        <taxon>Eukaryota</taxon>
        <taxon>Fungi</taxon>
        <taxon>Fungi incertae sedis</taxon>
        <taxon>Chytridiomycota</taxon>
        <taxon>Chytridiomycota incertae sedis</taxon>
        <taxon>Chytridiomycetes</taxon>
        <taxon>Spizellomycetales</taxon>
        <taxon>Spizellomycetaceae</taxon>
        <taxon>Spizellomyces</taxon>
    </lineage>
</organism>
<reference evidence="9 10" key="1">
    <citation type="submission" date="2009-08" db="EMBL/GenBank/DDBJ databases">
        <title>The Genome Sequence of Spizellomyces punctatus strain DAOM BR117.</title>
        <authorList>
            <consortium name="The Broad Institute Genome Sequencing Platform"/>
            <person name="Russ C."/>
            <person name="Cuomo C."/>
            <person name="Shea T."/>
            <person name="Young S.K."/>
            <person name="Zeng Q."/>
            <person name="Koehrsen M."/>
            <person name="Haas B."/>
            <person name="Borodovsky M."/>
            <person name="Guigo R."/>
            <person name="Alvarado L."/>
            <person name="Berlin A."/>
            <person name="Bochicchio J."/>
            <person name="Borenstein D."/>
            <person name="Chapman S."/>
            <person name="Chen Z."/>
            <person name="Engels R."/>
            <person name="Freedman E."/>
            <person name="Gellesch M."/>
            <person name="Goldberg J."/>
            <person name="Griggs A."/>
            <person name="Gujja S."/>
            <person name="Heiman D."/>
            <person name="Hepburn T."/>
            <person name="Howarth C."/>
            <person name="Jen D."/>
            <person name="Larson L."/>
            <person name="Lewis B."/>
            <person name="Mehta T."/>
            <person name="Park D."/>
            <person name="Pearson M."/>
            <person name="Roberts A."/>
            <person name="Saif S."/>
            <person name="Shenoy N."/>
            <person name="Sisk P."/>
            <person name="Stolte C."/>
            <person name="Sykes S."/>
            <person name="Thomson T."/>
            <person name="Walk T."/>
            <person name="White J."/>
            <person name="Yandava C."/>
            <person name="Burger G."/>
            <person name="Gray M.W."/>
            <person name="Holland P.W.H."/>
            <person name="King N."/>
            <person name="Lang F.B.F."/>
            <person name="Roger A.J."/>
            <person name="Ruiz-Trillo I."/>
            <person name="Lander E."/>
            <person name="Nusbaum C."/>
        </authorList>
    </citation>
    <scope>NUCLEOTIDE SEQUENCE [LARGE SCALE GENOMIC DNA]</scope>
    <source>
        <strain evidence="9 10">DAOM BR117</strain>
    </source>
</reference>
<dbReference type="AlphaFoldDB" id="A0A0L0HBG2"/>
<dbReference type="SUPFAM" id="SSF52833">
    <property type="entry name" value="Thioredoxin-like"/>
    <property type="match status" value="1"/>
</dbReference>
<comment type="similarity">
    <text evidence="4">Belongs to the peroxiredoxin-like PRXL2 family. PRXL2A subfamily.</text>
</comment>
<dbReference type="GO" id="GO:0005737">
    <property type="term" value="C:cytoplasm"/>
    <property type="evidence" value="ECO:0007669"/>
    <property type="project" value="UniProtKB-SubCell"/>
</dbReference>
<name>A0A0L0HBG2_SPIPD</name>
<evidence type="ECO:0000256" key="7">
    <source>
        <dbReference type="ARBA" id="ARBA00032129"/>
    </source>
</evidence>
<dbReference type="OMA" id="SMGMWSL"/>
<evidence type="ECO:0000256" key="8">
    <source>
        <dbReference type="SAM" id="Phobius"/>
    </source>
</evidence>
<dbReference type="Gene3D" id="3.40.30.10">
    <property type="entry name" value="Glutaredoxin"/>
    <property type="match status" value="1"/>
</dbReference>
<keyword evidence="8" id="KW-0812">Transmembrane</keyword>
<dbReference type="PANTHER" id="PTHR28630">
    <property type="match status" value="1"/>
</dbReference>
<dbReference type="Pfam" id="PF13911">
    <property type="entry name" value="AhpC-TSA_2"/>
    <property type="match status" value="1"/>
</dbReference>
<dbReference type="eggNOG" id="KOG4498">
    <property type="taxonomic scope" value="Eukaryota"/>
</dbReference>
<evidence type="ECO:0000256" key="5">
    <source>
        <dbReference type="ARBA" id="ARBA00023849"/>
    </source>
</evidence>
<dbReference type="RefSeq" id="XP_016606970.1">
    <property type="nucleotide sequence ID" value="XM_016754100.1"/>
</dbReference>